<evidence type="ECO:0000313" key="1">
    <source>
        <dbReference type="EMBL" id="QPR74708.1"/>
    </source>
</evidence>
<reference evidence="1 2" key="1">
    <citation type="submission" date="2020-12" db="EMBL/GenBank/DDBJ databases">
        <title>FDA dAtabase for Regulatory Grade micrObial Sequences (FDA-ARGOS): Supporting development and validation of Infectious Disease Dx tests.</title>
        <authorList>
            <person name="Nelson B."/>
            <person name="Plummer A."/>
            <person name="Tallon L."/>
            <person name="Sadzewicz L."/>
            <person name="Zhao X."/>
            <person name="Boylan J."/>
            <person name="Ott S."/>
            <person name="Bowen H."/>
            <person name="Vavikolanu K."/>
            <person name="Mehta A."/>
            <person name="Aluvathingal J."/>
            <person name="Nadendla S."/>
            <person name="Myers T."/>
            <person name="Yan Y."/>
            <person name="Sichtig H."/>
        </authorList>
    </citation>
    <scope>NUCLEOTIDE SEQUENCE [LARGE SCALE GENOMIC DNA]</scope>
    <source>
        <strain evidence="1 2">FDAARGOS_923</strain>
    </source>
</reference>
<accession>A0AB37GNM2</accession>
<dbReference type="AlphaFoldDB" id="A0AB37GNM2"/>
<dbReference type="RefSeq" id="WP_035338272.1">
    <property type="nucleotide sequence ID" value="NZ_CP026522.1"/>
</dbReference>
<organism evidence="1 2">
    <name type="scientific">Bacillus licheniformis</name>
    <dbReference type="NCBI Taxonomy" id="1402"/>
    <lineage>
        <taxon>Bacteria</taxon>
        <taxon>Bacillati</taxon>
        <taxon>Bacillota</taxon>
        <taxon>Bacilli</taxon>
        <taxon>Bacillales</taxon>
        <taxon>Bacillaceae</taxon>
        <taxon>Bacillus</taxon>
    </lineage>
</organism>
<evidence type="ECO:0000313" key="2">
    <source>
        <dbReference type="Proteomes" id="UP000595038"/>
    </source>
</evidence>
<protein>
    <recommendedName>
        <fullName evidence="3">Transglycosylase</fullName>
    </recommendedName>
</protein>
<proteinExistence type="predicted"/>
<name>A0AB37GNM2_BACLI</name>
<evidence type="ECO:0008006" key="3">
    <source>
        <dbReference type="Google" id="ProtNLM"/>
    </source>
</evidence>
<gene>
    <name evidence="1" type="ORF">I6G80_10845</name>
</gene>
<dbReference type="Proteomes" id="UP000595038">
    <property type="component" value="Chromosome"/>
</dbReference>
<sequence>MESKCKHCGDVHGALLREEKRENGVEIGYIQCPACQRRAVFSVTTPQIRVLQKRIRGVKNQYAKAKRLKKAERLLTEYFNLKERIGLLMQPLVEQANEELNQ</sequence>
<dbReference type="EMBL" id="CP065647">
    <property type="protein sequence ID" value="QPR74708.1"/>
    <property type="molecule type" value="Genomic_DNA"/>
</dbReference>